<comment type="subcellular location">
    <subcellularLocation>
        <location evidence="1">Nucleus</location>
    </subcellularLocation>
</comment>
<dbReference type="InterPro" id="IPR036236">
    <property type="entry name" value="Znf_C2H2_sf"/>
</dbReference>
<evidence type="ECO:0000259" key="8">
    <source>
        <dbReference type="PROSITE" id="PS50157"/>
    </source>
</evidence>
<dbReference type="PANTHER" id="PTHR40626:SF13">
    <property type="entry name" value="RESPIRATION FACTOR 2-RELATED"/>
    <property type="match status" value="1"/>
</dbReference>
<dbReference type="PROSITE" id="PS50157">
    <property type="entry name" value="ZINC_FINGER_C2H2_2"/>
    <property type="match status" value="2"/>
</dbReference>
<dbReference type="GeneID" id="30149040"/>
<protein>
    <recommendedName>
        <fullName evidence="8">C2H2-type domain-containing protein</fullName>
    </recommendedName>
</protein>
<feature type="domain" description="C2H2-type" evidence="8">
    <location>
        <begin position="330"/>
        <end position="358"/>
    </location>
</feature>
<proteinExistence type="predicted"/>
<keyword evidence="2" id="KW-0479">Metal-binding</keyword>
<evidence type="ECO:0000256" key="6">
    <source>
        <dbReference type="ARBA" id="ARBA00023242"/>
    </source>
</evidence>
<keyword evidence="4 7" id="KW-0863">Zinc-finger</keyword>
<dbReference type="Pfam" id="PF00096">
    <property type="entry name" value="zf-C2H2"/>
    <property type="match status" value="2"/>
</dbReference>
<dbReference type="GO" id="GO:0005634">
    <property type="term" value="C:nucleus"/>
    <property type="evidence" value="ECO:0007669"/>
    <property type="project" value="UniProtKB-SubCell"/>
</dbReference>
<keyword evidence="10" id="KW-1185">Reference proteome</keyword>
<reference evidence="10" key="1">
    <citation type="submission" date="2016-05" db="EMBL/GenBank/DDBJ databases">
        <title>Comparative genomics of biotechnologically important yeasts.</title>
        <authorList>
            <consortium name="DOE Joint Genome Institute"/>
            <person name="Riley R."/>
            <person name="Haridas S."/>
            <person name="Wolfe K.H."/>
            <person name="Lopes M.R."/>
            <person name="Hittinger C.T."/>
            <person name="Goker M."/>
            <person name="Salamov A."/>
            <person name="Wisecaver J."/>
            <person name="Long T.M."/>
            <person name="Aerts A.L."/>
            <person name="Barry K."/>
            <person name="Choi C."/>
            <person name="Clum A."/>
            <person name="Coughlan A.Y."/>
            <person name="Deshpande S."/>
            <person name="Douglass A.P."/>
            <person name="Hanson S.J."/>
            <person name="Klenk H.-P."/>
            <person name="Labutti K."/>
            <person name="Lapidus A."/>
            <person name="Lindquist E."/>
            <person name="Lipzen A."/>
            <person name="Meier-Kolthoff J.P."/>
            <person name="Ohm R.A."/>
            <person name="Otillar R.P."/>
            <person name="Pangilinan J."/>
            <person name="Peng Y."/>
            <person name="Rokas A."/>
            <person name="Rosa C.A."/>
            <person name="Scheuner C."/>
            <person name="Sibirny A.A."/>
            <person name="Slot J.C."/>
            <person name="Stielow J.B."/>
            <person name="Sun H."/>
            <person name="Kurtzman C.P."/>
            <person name="Blackwell M."/>
            <person name="Grigoriev I.V."/>
            <person name="Jeffries T.W."/>
        </authorList>
    </citation>
    <scope>NUCLEOTIDE SEQUENCE [LARGE SCALE GENOMIC DNA]</scope>
    <source>
        <strain evidence="10">NRRL Y-12698</strain>
    </source>
</reference>
<dbReference type="OrthoDB" id="654211at2759"/>
<evidence type="ECO:0000256" key="1">
    <source>
        <dbReference type="ARBA" id="ARBA00004123"/>
    </source>
</evidence>
<evidence type="ECO:0000256" key="3">
    <source>
        <dbReference type="ARBA" id="ARBA00022737"/>
    </source>
</evidence>
<dbReference type="PANTHER" id="PTHR40626">
    <property type="entry name" value="MIP31509P"/>
    <property type="match status" value="1"/>
</dbReference>
<dbReference type="Proteomes" id="UP000094336">
    <property type="component" value="Unassembled WGS sequence"/>
</dbReference>
<evidence type="ECO:0000256" key="4">
    <source>
        <dbReference type="ARBA" id="ARBA00022771"/>
    </source>
</evidence>
<dbReference type="FunFam" id="3.30.160.60:FF:000624">
    <property type="entry name" value="zinc finger protein 697"/>
    <property type="match status" value="1"/>
</dbReference>
<dbReference type="SUPFAM" id="SSF57667">
    <property type="entry name" value="beta-beta-alpha zinc fingers"/>
    <property type="match status" value="1"/>
</dbReference>
<evidence type="ECO:0000256" key="2">
    <source>
        <dbReference type="ARBA" id="ARBA00022723"/>
    </source>
</evidence>
<feature type="domain" description="C2H2-type" evidence="8">
    <location>
        <begin position="359"/>
        <end position="381"/>
    </location>
</feature>
<accession>A0A1E3QPE2</accession>
<dbReference type="GO" id="GO:0000981">
    <property type="term" value="F:DNA-binding transcription factor activity, RNA polymerase II-specific"/>
    <property type="evidence" value="ECO:0007669"/>
    <property type="project" value="InterPro"/>
</dbReference>
<evidence type="ECO:0000313" key="10">
    <source>
        <dbReference type="Proteomes" id="UP000094336"/>
    </source>
</evidence>
<dbReference type="Gene3D" id="3.30.160.60">
    <property type="entry name" value="Classic Zinc Finger"/>
    <property type="match status" value="2"/>
</dbReference>
<dbReference type="GO" id="GO:0008270">
    <property type="term" value="F:zinc ion binding"/>
    <property type="evidence" value="ECO:0007669"/>
    <property type="project" value="UniProtKB-KW"/>
</dbReference>
<dbReference type="PROSITE" id="PS00028">
    <property type="entry name" value="ZINC_FINGER_C2H2_1"/>
    <property type="match status" value="2"/>
</dbReference>
<dbReference type="SMART" id="SM00355">
    <property type="entry name" value="ZnF_C2H2"/>
    <property type="match status" value="2"/>
</dbReference>
<dbReference type="InterPro" id="IPR013087">
    <property type="entry name" value="Znf_C2H2_type"/>
</dbReference>
<name>A0A1E3QPE2_9ASCO</name>
<keyword evidence="6" id="KW-0539">Nucleus</keyword>
<dbReference type="GO" id="GO:0000978">
    <property type="term" value="F:RNA polymerase II cis-regulatory region sequence-specific DNA binding"/>
    <property type="evidence" value="ECO:0007669"/>
    <property type="project" value="InterPro"/>
</dbReference>
<evidence type="ECO:0000256" key="5">
    <source>
        <dbReference type="ARBA" id="ARBA00022833"/>
    </source>
</evidence>
<evidence type="ECO:0000256" key="7">
    <source>
        <dbReference type="PROSITE-ProRule" id="PRU00042"/>
    </source>
</evidence>
<dbReference type="GO" id="GO:0000785">
    <property type="term" value="C:chromatin"/>
    <property type="evidence" value="ECO:0007669"/>
    <property type="project" value="TreeGrafter"/>
</dbReference>
<evidence type="ECO:0000313" key="9">
    <source>
        <dbReference type="EMBL" id="ODQ79576.1"/>
    </source>
</evidence>
<dbReference type="EMBL" id="KV454432">
    <property type="protein sequence ID" value="ODQ79576.1"/>
    <property type="molecule type" value="Genomic_DNA"/>
</dbReference>
<keyword evidence="5" id="KW-0862">Zinc</keyword>
<dbReference type="AlphaFoldDB" id="A0A1E3QPE2"/>
<sequence length="401" mass="45252">MTPFHDAPRNISCKLPKDKSYNTNADVNIHEYHCLPYDAVFYYSFTTPGNRIISGNFHSESQAFPTSLQSKYCASGAYPQRMPLRFPAAISSSFHPASRNPDGTVSPVSAFSSRCVSHENYTCGHFFSDTIPFHGRECLTFPNENLHHTLTALINNQELFQLLESASTNNMNSSLFLMRPFGLSGSARVGNEMVSVDSENLVIEGQSECSLSPFTKNIAVIGSKDVNIFKRPLKPGFPRCKGTKAVHLSSVEGGLDYQDTPCSSRTKRNPVYGNKPMGADSKCSIPLHIRIDQYPESKIVKNKKPRGRFTAFSHNSLNTMDEDESKHRKYKCKVCDGSFRRRENLKRHFISMHTAEKPYVCKVCNKRFSRADNWLDHEKIHKPSVVRFTTSIPELDFELNA</sequence>
<dbReference type="STRING" id="984486.A0A1E3QPE2"/>
<dbReference type="RefSeq" id="XP_018984904.1">
    <property type="nucleotide sequence ID" value="XM_019131187.1"/>
</dbReference>
<gene>
    <name evidence="9" type="ORF">BABINDRAFT_183561</name>
</gene>
<keyword evidence="3" id="KW-0677">Repeat</keyword>
<organism evidence="9 10">
    <name type="scientific">Babjeviella inositovora NRRL Y-12698</name>
    <dbReference type="NCBI Taxonomy" id="984486"/>
    <lineage>
        <taxon>Eukaryota</taxon>
        <taxon>Fungi</taxon>
        <taxon>Dikarya</taxon>
        <taxon>Ascomycota</taxon>
        <taxon>Saccharomycotina</taxon>
        <taxon>Pichiomycetes</taxon>
        <taxon>Serinales incertae sedis</taxon>
        <taxon>Babjeviella</taxon>
    </lineage>
</organism>
<dbReference type="InterPro" id="IPR051059">
    <property type="entry name" value="VerF-like"/>
</dbReference>